<evidence type="ECO:0000256" key="5">
    <source>
        <dbReference type="ARBA" id="ARBA00023136"/>
    </source>
</evidence>
<feature type="region of interest" description="Disordered" evidence="6">
    <location>
        <begin position="304"/>
        <end position="332"/>
    </location>
</feature>
<evidence type="ECO:0000256" key="1">
    <source>
        <dbReference type="ARBA" id="ARBA00004651"/>
    </source>
</evidence>
<dbReference type="SUPFAM" id="SSF103481">
    <property type="entry name" value="Multidrug resistance efflux transporter EmrE"/>
    <property type="match status" value="2"/>
</dbReference>
<dbReference type="STRING" id="1400863.BN873_190067"/>
<keyword evidence="10" id="KW-1185">Reference proteome</keyword>
<accession>W6MC39</accession>
<dbReference type="PANTHER" id="PTHR42920:SF11">
    <property type="entry name" value="INNER MEMBRANE PROTEIN YTFF"/>
    <property type="match status" value="1"/>
</dbReference>
<feature type="compositionally biased region" description="Basic and acidic residues" evidence="6">
    <location>
        <begin position="309"/>
        <end position="326"/>
    </location>
</feature>
<feature type="transmembrane region" description="Helical" evidence="7">
    <location>
        <begin position="270"/>
        <end position="286"/>
    </location>
</feature>
<evidence type="ECO:0000256" key="7">
    <source>
        <dbReference type="SAM" id="Phobius"/>
    </source>
</evidence>
<dbReference type="Gene3D" id="1.10.3730.20">
    <property type="match status" value="1"/>
</dbReference>
<keyword evidence="3 7" id="KW-0812">Transmembrane</keyword>
<dbReference type="OrthoDB" id="9794287at2"/>
<evidence type="ECO:0000256" key="3">
    <source>
        <dbReference type="ARBA" id="ARBA00022692"/>
    </source>
</evidence>
<dbReference type="InterPro" id="IPR051258">
    <property type="entry name" value="Diverse_Substrate_Transporter"/>
</dbReference>
<proteinExistence type="predicted"/>
<dbReference type="EMBL" id="CBTJ020000024">
    <property type="protein sequence ID" value="CDI01673.1"/>
    <property type="molecule type" value="Genomic_DNA"/>
</dbReference>
<feature type="domain" description="EamA" evidence="8">
    <location>
        <begin position="6"/>
        <end position="145"/>
    </location>
</feature>
<feature type="transmembrane region" description="Helical" evidence="7">
    <location>
        <begin position="101"/>
        <end position="122"/>
    </location>
</feature>
<dbReference type="PANTHER" id="PTHR42920">
    <property type="entry name" value="OS03G0707200 PROTEIN-RELATED"/>
    <property type="match status" value="1"/>
</dbReference>
<evidence type="ECO:0000259" key="8">
    <source>
        <dbReference type="Pfam" id="PF00892"/>
    </source>
</evidence>
<keyword evidence="5 7" id="KW-0472">Membrane</keyword>
<name>W6MC39_9GAMM</name>
<feature type="transmembrane region" description="Helical" evidence="7">
    <location>
        <begin position="129"/>
        <end position="146"/>
    </location>
</feature>
<feature type="transmembrane region" description="Helical" evidence="7">
    <location>
        <begin position="211"/>
        <end position="234"/>
    </location>
</feature>
<feature type="domain" description="EamA" evidence="8">
    <location>
        <begin position="155"/>
        <end position="285"/>
    </location>
</feature>
<feature type="transmembrane region" description="Helical" evidence="7">
    <location>
        <begin position="246"/>
        <end position="264"/>
    </location>
</feature>
<feature type="transmembrane region" description="Helical" evidence="7">
    <location>
        <begin position="152"/>
        <end position="170"/>
    </location>
</feature>
<keyword evidence="2" id="KW-1003">Cell membrane</keyword>
<organism evidence="9 10">
    <name type="scientific">Candidatus Competibacter denitrificans Run_A_D11</name>
    <dbReference type="NCBI Taxonomy" id="1400863"/>
    <lineage>
        <taxon>Bacteria</taxon>
        <taxon>Pseudomonadati</taxon>
        <taxon>Pseudomonadota</taxon>
        <taxon>Gammaproteobacteria</taxon>
        <taxon>Candidatus Competibacteraceae</taxon>
        <taxon>Candidatus Competibacter</taxon>
    </lineage>
</organism>
<comment type="subcellular location">
    <subcellularLocation>
        <location evidence="1">Cell membrane</location>
        <topology evidence="1">Multi-pass membrane protein</topology>
    </subcellularLocation>
</comment>
<comment type="caution">
    <text evidence="9">The sequence shown here is derived from an EMBL/GenBank/DDBJ whole genome shotgun (WGS) entry which is preliminary data.</text>
</comment>
<evidence type="ECO:0000256" key="2">
    <source>
        <dbReference type="ARBA" id="ARBA00022475"/>
    </source>
</evidence>
<reference evidence="9" key="1">
    <citation type="submission" date="2013-07" db="EMBL/GenBank/DDBJ databases">
        <authorList>
            <person name="McIlroy S."/>
        </authorList>
    </citation>
    <scope>NUCLEOTIDE SEQUENCE [LARGE SCALE GENOMIC DNA]</scope>
    <source>
        <strain evidence="9">Run_A_D11</strain>
    </source>
</reference>
<dbReference type="AlphaFoldDB" id="W6MC39"/>
<feature type="transmembrane region" description="Helical" evidence="7">
    <location>
        <begin position="29"/>
        <end position="54"/>
    </location>
</feature>
<evidence type="ECO:0000256" key="6">
    <source>
        <dbReference type="SAM" id="MobiDB-lite"/>
    </source>
</evidence>
<evidence type="ECO:0000313" key="10">
    <source>
        <dbReference type="Proteomes" id="UP000035760"/>
    </source>
</evidence>
<evidence type="ECO:0000256" key="4">
    <source>
        <dbReference type="ARBA" id="ARBA00022989"/>
    </source>
</evidence>
<protein>
    <recommendedName>
        <fullName evidence="8">EamA domain-containing protein</fullName>
    </recommendedName>
</protein>
<feature type="transmembrane region" description="Helical" evidence="7">
    <location>
        <begin position="182"/>
        <end position="205"/>
    </location>
</feature>
<gene>
    <name evidence="9" type="ORF">BN873_190067</name>
</gene>
<sequence length="355" mass="37409">MPERLLGALLALAAAVLFGASIPFAKLLLGAIGATTLAGLLYLGAGFGVGLLLAVRASFKIRRTEAPLATADWPWLGAVVIAGGVIGPILLMAGLQTTPATSAALLLNLESFFTLLIAWLIFHESIDRRIALGALTILIGAVILSWQGPIGAPRWSALAVIGACLAWAIDNNLTRKLAVADPLVIVAVKGWVAGPITLILAASLGDDFPPVSLAVAASGIGAIGYGGSLIAFVLALRQLGAARTGAYFATAPFMGAALAILLLHEPLTPQVLLAALLMGIGIYLHLTERHDHFHSHDPLVHAHRHTHDAHHQHVHQPDDPPGEPHAHAHAHASIQHAHPHYPDIHHRHRHPLIDR</sequence>
<feature type="transmembrane region" description="Helical" evidence="7">
    <location>
        <begin position="75"/>
        <end position="95"/>
    </location>
</feature>
<dbReference type="InterPro" id="IPR000620">
    <property type="entry name" value="EamA_dom"/>
</dbReference>
<dbReference type="Proteomes" id="UP000035760">
    <property type="component" value="Unassembled WGS sequence"/>
</dbReference>
<evidence type="ECO:0000313" key="9">
    <source>
        <dbReference type="EMBL" id="CDI01673.1"/>
    </source>
</evidence>
<keyword evidence="4 7" id="KW-1133">Transmembrane helix</keyword>
<reference evidence="9" key="2">
    <citation type="submission" date="2014-03" db="EMBL/GenBank/DDBJ databases">
        <title>Candidatus Competibacter-lineage genomes retrieved from metagenomes reveal functional metabolic diversity.</title>
        <authorList>
            <person name="McIlroy S.J."/>
            <person name="Albertsen M."/>
            <person name="Andresen E.K."/>
            <person name="Saunders A.M."/>
            <person name="Kristiansen R."/>
            <person name="Stokholm-Bjerregaard M."/>
            <person name="Nielsen K.L."/>
            <person name="Nielsen P.H."/>
        </authorList>
    </citation>
    <scope>NUCLEOTIDE SEQUENCE</scope>
    <source>
        <strain evidence="9">Run_A_D11</strain>
    </source>
</reference>
<dbReference type="RefSeq" id="WP_048671010.1">
    <property type="nucleotide sequence ID" value="NZ_CBTJ020000024.1"/>
</dbReference>
<dbReference type="GO" id="GO:0005886">
    <property type="term" value="C:plasma membrane"/>
    <property type="evidence" value="ECO:0007669"/>
    <property type="project" value="UniProtKB-SubCell"/>
</dbReference>
<dbReference type="InterPro" id="IPR037185">
    <property type="entry name" value="EmrE-like"/>
</dbReference>
<dbReference type="Pfam" id="PF00892">
    <property type="entry name" value="EamA"/>
    <property type="match status" value="2"/>
</dbReference>